<sequence>MFLFLKDSKILFAGLFVFNLMNADSITQDKDSIESNFVDSKKDSKDSTLSPTNNPFSENTESKTKNIKNYRLNAVTTISNDANKTYQSSSGFINQQMIESNPSGNGDIGSLLRILPNVQYDNSQLRSTTPGEIDPARISISGGLHYQNNFQLDGFNMNNDLDPAGATFNGVNSWIKQSGNSQGLAIDTSLLESITILDSNVGAAYGGFTGGVIEANTRRPTKKFGANISYQITQGNVTPNAISMTNYHIYGDDSNLQSFINSNSESNQPIFIKHLVKSSIESKISDKFGFLASFTTTQSFIPLYTNPRSTNNSSFILQSSIDNKQTQKRQIYNYFLKGFYDINENVRMELSYIYAPQSNYFFMTGSKDDWYSLDSGGQTIGLKTIWDNPLGVLTNTLSYSYLESSSTAHGYSATKYWYPSASKNWAGMFSAFVREGGNIPYNTSQHTINNKIIQDFKPYEIWKSTHRFQVGLDLAYQYANYTQQPFEMALNNGNLVAIENEAQQKLCTDLNWCDTNPVRYTQANGTIINWQYGQYIRKKSMYSKGNINIDNFIAAFFIEDNILFDLGKFGSFNFRPGLRVEYDTYMNKVTLGHRISLNYEAPWNKSELGKNFQSQLTAGVNRYYGRNIFAYALADGIARYETGLRRNGVGVSWDSVLNQNRICQPRLRDANGFYHYHYQTGQRIEGEDYDNCVTKYTSDTKFTQLKVPYVDEYMIGFAQSVYDFNIGAKYICRLGRDEIRRITNTLANIPKDSNYADTYYIYTNEGKSTTHVITLSVENKEFIEFFGIKNHFLFAFDWTQVRRNYTDYTDTLSNPELANQWISYNGELLRYADRPADNFNRPYTIRLNTTHIFSIWKTKILWNNFFRFRSSYIAMASTPASYGGVANRPQPDKDSNGNYVDTFRPFNVKGAFTWDMRFGFEINAYKGNSLYVNVDIYNLLDSKNLAIASASYSLTAGTTATPIYEVGRQFWLTLGYKF</sequence>
<dbReference type="Proteomes" id="UP000029714">
    <property type="component" value="Unassembled WGS sequence"/>
</dbReference>
<dbReference type="InterPro" id="IPR039426">
    <property type="entry name" value="TonB-dep_rcpt-like"/>
</dbReference>
<reference evidence="6" key="3">
    <citation type="submission" date="2018-04" db="EMBL/GenBank/DDBJ databases">
        <authorList>
            <person name="Sheh A."/>
            <person name="Shen Z."/>
            <person name="Mannion A.J."/>
            <person name="Fox J.G."/>
        </authorList>
    </citation>
    <scope>NUCLEOTIDE SEQUENCE</scope>
    <source>
        <strain evidence="6">MIT 97-6194</strain>
    </source>
</reference>
<evidence type="ECO:0000256" key="2">
    <source>
        <dbReference type="PROSITE-ProRule" id="PRU01360"/>
    </source>
</evidence>
<dbReference type="EMBL" id="JRMP02000013">
    <property type="protein sequence ID" value="TLD93628.1"/>
    <property type="molecule type" value="Genomic_DNA"/>
</dbReference>
<keyword evidence="2" id="KW-0998">Cell outer membrane</keyword>
<keyword evidence="7" id="KW-1185">Reference proteome</keyword>
<comment type="subcellular location">
    <subcellularLocation>
        <location evidence="2">Cell outer membrane</location>
        <topology evidence="2">Multi-pass membrane protein</topology>
    </subcellularLocation>
</comment>
<keyword evidence="2" id="KW-0813">Transport</keyword>
<evidence type="ECO:0000313" key="5">
    <source>
        <dbReference type="EMBL" id="MWV68915.1"/>
    </source>
</evidence>
<evidence type="ECO:0000256" key="1">
    <source>
        <dbReference type="ARBA" id="ARBA00023077"/>
    </source>
</evidence>
<keyword evidence="6" id="KW-0675">Receptor</keyword>
<reference evidence="5 8" key="4">
    <citation type="submission" date="2019-12" db="EMBL/GenBank/DDBJ databases">
        <title>Multi-Generational Helicobacter saguini Isolates.</title>
        <authorList>
            <person name="Mannion A."/>
            <person name="Shen Z."/>
            <person name="Fox J.G."/>
        </authorList>
    </citation>
    <scope>NUCLEOTIDE SEQUENCE [LARGE SCALE GENOMIC DNA]</scope>
    <source>
        <strain evidence="5">16-048</strain>
        <strain evidence="8">16-048 (F4)</strain>
    </source>
</reference>
<keyword evidence="2" id="KW-1134">Transmembrane beta strand</keyword>
<evidence type="ECO:0000256" key="3">
    <source>
        <dbReference type="SAM" id="MobiDB-lite"/>
    </source>
</evidence>
<keyword evidence="2" id="KW-0472">Membrane</keyword>
<comment type="caution">
    <text evidence="6">The sequence shown here is derived from an EMBL/GenBank/DDBJ whole genome shotgun (WGS) entry which is preliminary data.</text>
</comment>
<dbReference type="InterPro" id="IPR037066">
    <property type="entry name" value="Plug_dom_sf"/>
</dbReference>
<feature type="region of interest" description="Disordered" evidence="3">
    <location>
        <begin position="37"/>
        <end position="63"/>
    </location>
</feature>
<dbReference type="OrthoDB" id="9766643at2"/>
<keyword evidence="2" id="KW-0812">Transmembrane</keyword>
<reference evidence="6 7" key="1">
    <citation type="journal article" date="2014" name="Genome Announc.">
        <title>Draft genome sequences of eight enterohepatic helicobacter species isolated from both laboratory and wild rodents.</title>
        <authorList>
            <person name="Sheh A."/>
            <person name="Shen Z."/>
            <person name="Fox J.G."/>
        </authorList>
    </citation>
    <scope>NUCLEOTIDE SEQUENCE [LARGE SCALE GENOMIC DNA]</scope>
    <source>
        <strain evidence="6 7">MIT 97-6194</strain>
    </source>
</reference>
<feature type="domain" description="TonB-dependent receptor plug" evidence="4">
    <location>
        <begin position="89"/>
        <end position="212"/>
    </location>
</feature>
<dbReference type="PROSITE" id="PS52016">
    <property type="entry name" value="TONB_DEPENDENT_REC_3"/>
    <property type="match status" value="1"/>
</dbReference>
<dbReference type="InterPro" id="IPR010917">
    <property type="entry name" value="TonB_rcpt_CS"/>
</dbReference>
<evidence type="ECO:0000259" key="4">
    <source>
        <dbReference type="Pfam" id="PF07715"/>
    </source>
</evidence>
<accession>A0A347VUN3</accession>
<dbReference type="Proteomes" id="UP000477070">
    <property type="component" value="Unassembled WGS sequence"/>
</dbReference>
<dbReference type="PROSITE" id="PS01156">
    <property type="entry name" value="TONB_DEPENDENT_REC_2"/>
    <property type="match status" value="1"/>
</dbReference>
<gene>
    <name evidence="5" type="ORF">DCO61_02455</name>
    <name evidence="6" type="ORF">LS64_008340</name>
</gene>
<dbReference type="InterPro" id="IPR012910">
    <property type="entry name" value="Plug_dom"/>
</dbReference>
<dbReference type="AlphaFoldDB" id="A0A347VUN3"/>
<comment type="similarity">
    <text evidence="2">Belongs to the TonB-dependent receptor family.</text>
</comment>
<evidence type="ECO:0000313" key="8">
    <source>
        <dbReference type="Proteomes" id="UP000477070"/>
    </source>
</evidence>
<dbReference type="EMBL" id="QBIU01000001">
    <property type="protein sequence ID" value="MWV68915.1"/>
    <property type="molecule type" value="Genomic_DNA"/>
</dbReference>
<feature type="compositionally biased region" description="Polar residues" evidence="3">
    <location>
        <begin position="48"/>
        <end position="59"/>
    </location>
</feature>
<feature type="compositionally biased region" description="Basic and acidic residues" evidence="3">
    <location>
        <begin position="37"/>
        <end position="46"/>
    </location>
</feature>
<keyword evidence="1" id="KW-0798">TonB box</keyword>
<name>A0A347VUN3_9HELI</name>
<protein>
    <submittedName>
        <fullName evidence="5 6">TonB-dependent receptor</fullName>
    </submittedName>
</protein>
<dbReference type="SUPFAM" id="SSF56935">
    <property type="entry name" value="Porins"/>
    <property type="match status" value="1"/>
</dbReference>
<evidence type="ECO:0000313" key="6">
    <source>
        <dbReference type="EMBL" id="TLD93628.1"/>
    </source>
</evidence>
<evidence type="ECO:0000313" key="7">
    <source>
        <dbReference type="Proteomes" id="UP000029714"/>
    </source>
</evidence>
<proteinExistence type="inferred from homology"/>
<dbReference type="Gene3D" id="2.170.130.10">
    <property type="entry name" value="TonB-dependent receptor, plug domain"/>
    <property type="match status" value="1"/>
</dbReference>
<dbReference type="Pfam" id="PF07715">
    <property type="entry name" value="Plug"/>
    <property type="match status" value="1"/>
</dbReference>
<reference evidence="6 7" key="2">
    <citation type="journal article" date="2016" name="Infect. Immun.">
        <title>Helicobacter saguini, a Novel Helicobacter Isolated from Cotton-Top Tamarins with Ulcerative Colitis, Has Proinflammatory Properties and Induces Typhlocolitis and Dysplasia in Gnotobiotic IL-10-/- Mice.</title>
        <authorList>
            <person name="Shen Z."/>
            <person name="Mannion A."/>
            <person name="Whary M.T."/>
            <person name="Muthupalani S."/>
            <person name="Sheh A."/>
            <person name="Feng Y."/>
            <person name="Gong G."/>
            <person name="Vandamme P."/>
            <person name="Holcombe H.R."/>
            <person name="Paster B.J."/>
            <person name="Fox J.G."/>
        </authorList>
    </citation>
    <scope>NUCLEOTIDE SEQUENCE [LARGE SCALE GENOMIC DNA]</scope>
    <source>
        <strain evidence="6 7">MIT 97-6194</strain>
    </source>
</reference>
<dbReference type="GO" id="GO:0009279">
    <property type="term" value="C:cell outer membrane"/>
    <property type="evidence" value="ECO:0007669"/>
    <property type="project" value="UniProtKB-SubCell"/>
</dbReference>
<dbReference type="RefSeq" id="WP_052062567.1">
    <property type="nucleotide sequence ID" value="NZ_JRMP02000013.1"/>
</dbReference>
<organism evidence="6 7">
    <name type="scientific">Helicobacter saguini</name>
    <dbReference type="NCBI Taxonomy" id="1548018"/>
    <lineage>
        <taxon>Bacteria</taxon>
        <taxon>Pseudomonadati</taxon>
        <taxon>Campylobacterota</taxon>
        <taxon>Epsilonproteobacteria</taxon>
        <taxon>Campylobacterales</taxon>
        <taxon>Helicobacteraceae</taxon>
        <taxon>Helicobacter</taxon>
    </lineage>
</organism>